<dbReference type="HOGENOM" id="CLU_037990_10_2_9"/>
<dbReference type="InterPro" id="IPR029063">
    <property type="entry name" value="SAM-dependent_MTases_sf"/>
</dbReference>
<dbReference type="EMBL" id="CP009933">
    <property type="protein sequence ID" value="AKA67982.1"/>
    <property type="molecule type" value="Genomic_DNA"/>
</dbReference>
<accession>A0A0E3M883</accession>
<proteinExistence type="predicted"/>
<dbReference type="GO" id="GO:0008168">
    <property type="term" value="F:methyltransferase activity"/>
    <property type="evidence" value="ECO:0007669"/>
    <property type="project" value="UniProtKB-KW"/>
</dbReference>
<dbReference type="PANTHER" id="PTHR44307">
    <property type="entry name" value="PHOSPHOETHANOLAMINE METHYLTRANSFERASE"/>
    <property type="match status" value="1"/>
</dbReference>
<organism evidence="6 7">
    <name type="scientific">Clostridium scatologenes</name>
    <dbReference type="NCBI Taxonomy" id="1548"/>
    <lineage>
        <taxon>Bacteria</taxon>
        <taxon>Bacillati</taxon>
        <taxon>Bacillota</taxon>
        <taxon>Clostridia</taxon>
        <taxon>Eubacteriales</taxon>
        <taxon>Clostridiaceae</taxon>
        <taxon>Clostridium</taxon>
    </lineage>
</organism>
<dbReference type="CDD" id="cd02440">
    <property type="entry name" value="AdoMet_MTases"/>
    <property type="match status" value="1"/>
</dbReference>
<comment type="pathway">
    <text evidence="4">Phospholipid metabolism.</text>
</comment>
<evidence type="ECO:0000256" key="2">
    <source>
        <dbReference type="ARBA" id="ARBA00022603"/>
    </source>
</evidence>
<evidence type="ECO:0000256" key="1">
    <source>
        <dbReference type="ARBA" id="ARBA00005189"/>
    </source>
</evidence>
<evidence type="ECO:0000313" key="6">
    <source>
        <dbReference type="EMBL" id="AKA67982.1"/>
    </source>
</evidence>
<gene>
    <name evidence="6" type="ORF">CSCA_0857</name>
</gene>
<dbReference type="PANTHER" id="PTHR44307:SF2">
    <property type="entry name" value="PHOSPHOETHANOLAMINE METHYLTRANSFERASE ISOFORM X1"/>
    <property type="match status" value="1"/>
</dbReference>
<dbReference type="KEGG" id="csq:CSCA_0857"/>
<feature type="domain" description="Methyltransferase" evidence="5">
    <location>
        <begin position="35"/>
        <end position="150"/>
    </location>
</feature>
<evidence type="ECO:0000259" key="5">
    <source>
        <dbReference type="Pfam" id="PF13847"/>
    </source>
</evidence>
<evidence type="ECO:0000256" key="4">
    <source>
        <dbReference type="ARBA" id="ARBA00025707"/>
    </source>
</evidence>
<protein>
    <submittedName>
        <fullName evidence="6">Methyltransferase type 11</fullName>
    </submittedName>
</protein>
<dbReference type="GO" id="GO:0032259">
    <property type="term" value="P:methylation"/>
    <property type="evidence" value="ECO:0007669"/>
    <property type="project" value="UniProtKB-KW"/>
</dbReference>
<dbReference type="Pfam" id="PF13847">
    <property type="entry name" value="Methyltransf_31"/>
    <property type="match status" value="1"/>
</dbReference>
<keyword evidence="3 6" id="KW-0808">Transferase</keyword>
<sequence>MDNREFFNNLAEKWDSMCCHPGEKVNHVFDKIKLEKGNHVLDIGSGTGIIIPYIEKEIGESGKLVALDLSEKMIEVSKKKNDYKNLSFYVGDFNSYNPLEKYDCIIAYSCYPHFNDREAFFKKANSLLKEGGKIVIAHIESRQKINSRHNNIEDHIHSNDLVEVNETSKIMNEHGFNTIYTEDSNEYYICIGEKSKELY</sequence>
<name>A0A0E3M883_CLOSL</name>
<reference evidence="6 7" key="1">
    <citation type="journal article" date="2015" name="J. Biotechnol.">
        <title>Complete genome sequence of a malodorant-producing acetogen, Clostridium scatologenes ATCC 25775(T).</title>
        <authorList>
            <person name="Zhu Z."/>
            <person name="Guo T."/>
            <person name="Zheng H."/>
            <person name="Song T."/>
            <person name="Ouyang P."/>
            <person name="Xie J."/>
        </authorList>
    </citation>
    <scope>NUCLEOTIDE SEQUENCE [LARGE SCALE GENOMIC DNA]</scope>
    <source>
        <strain evidence="6 7">ATCC 25775</strain>
    </source>
</reference>
<dbReference type="AlphaFoldDB" id="A0A0E3M883"/>
<keyword evidence="2 6" id="KW-0489">Methyltransferase</keyword>
<dbReference type="RefSeq" id="WP_029162765.1">
    <property type="nucleotide sequence ID" value="NZ_CP009933.1"/>
</dbReference>
<evidence type="ECO:0000256" key="3">
    <source>
        <dbReference type="ARBA" id="ARBA00022679"/>
    </source>
</evidence>
<evidence type="ECO:0000313" key="7">
    <source>
        <dbReference type="Proteomes" id="UP000033115"/>
    </source>
</evidence>
<dbReference type="Proteomes" id="UP000033115">
    <property type="component" value="Chromosome"/>
</dbReference>
<keyword evidence="7" id="KW-1185">Reference proteome</keyword>
<dbReference type="SUPFAM" id="SSF53335">
    <property type="entry name" value="S-adenosyl-L-methionine-dependent methyltransferases"/>
    <property type="match status" value="1"/>
</dbReference>
<dbReference type="InterPro" id="IPR025714">
    <property type="entry name" value="Methyltranfer_dom"/>
</dbReference>
<dbReference type="STRING" id="1548.CSCA_0857"/>
<comment type="pathway">
    <text evidence="1">Lipid metabolism.</text>
</comment>
<dbReference type="Gene3D" id="3.40.50.150">
    <property type="entry name" value="Vaccinia Virus protein VP39"/>
    <property type="match status" value="1"/>
</dbReference>